<comment type="caution">
    <text evidence="2">The sequence shown here is derived from an EMBL/GenBank/DDBJ whole genome shotgun (WGS) entry which is preliminary data.</text>
</comment>
<feature type="compositionally biased region" description="Basic residues" evidence="1">
    <location>
        <begin position="150"/>
        <end position="171"/>
    </location>
</feature>
<gene>
    <name evidence="2" type="ORF">DFH94DRAFT_341219</name>
</gene>
<evidence type="ECO:0000256" key="1">
    <source>
        <dbReference type="SAM" id="MobiDB-lite"/>
    </source>
</evidence>
<dbReference type="AlphaFoldDB" id="A0A9P5JX10"/>
<feature type="region of interest" description="Disordered" evidence="1">
    <location>
        <begin position="147"/>
        <end position="193"/>
    </location>
</feature>
<reference evidence="2" key="2">
    <citation type="journal article" date="2020" name="Nat. Commun.">
        <title>Large-scale genome sequencing of mycorrhizal fungi provides insights into the early evolution of symbiotic traits.</title>
        <authorList>
            <person name="Miyauchi S."/>
            <person name="Kiss E."/>
            <person name="Kuo A."/>
            <person name="Drula E."/>
            <person name="Kohler A."/>
            <person name="Sanchez-Garcia M."/>
            <person name="Morin E."/>
            <person name="Andreopoulos B."/>
            <person name="Barry K.W."/>
            <person name="Bonito G."/>
            <person name="Buee M."/>
            <person name="Carver A."/>
            <person name="Chen C."/>
            <person name="Cichocki N."/>
            <person name="Clum A."/>
            <person name="Culley D."/>
            <person name="Crous P.W."/>
            <person name="Fauchery L."/>
            <person name="Girlanda M."/>
            <person name="Hayes R.D."/>
            <person name="Keri Z."/>
            <person name="LaButti K."/>
            <person name="Lipzen A."/>
            <person name="Lombard V."/>
            <person name="Magnuson J."/>
            <person name="Maillard F."/>
            <person name="Murat C."/>
            <person name="Nolan M."/>
            <person name="Ohm R.A."/>
            <person name="Pangilinan J."/>
            <person name="Pereira M.F."/>
            <person name="Perotto S."/>
            <person name="Peter M."/>
            <person name="Pfister S."/>
            <person name="Riley R."/>
            <person name="Sitrit Y."/>
            <person name="Stielow J.B."/>
            <person name="Szollosi G."/>
            <person name="Zifcakova L."/>
            <person name="Stursova M."/>
            <person name="Spatafora J.W."/>
            <person name="Tedersoo L."/>
            <person name="Vaario L.M."/>
            <person name="Yamada A."/>
            <person name="Yan M."/>
            <person name="Wang P."/>
            <person name="Xu J."/>
            <person name="Bruns T."/>
            <person name="Baldrian P."/>
            <person name="Vilgalys R."/>
            <person name="Dunand C."/>
            <person name="Henrissat B."/>
            <person name="Grigoriev I.V."/>
            <person name="Hibbett D."/>
            <person name="Nagy L.G."/>
            <person name="Martin F.M."/>
        </authorList>
    </citation>
    <scope>NUCLEOTIDE SEQUENCE</scope>
    <source>
        <strain evidence="2">Prilba</strain>
    </source>
</reference>
<evidence type="ECO:0000313" key="2">
    <source>
        <dbReference type="EMBL" id="KAF8466584.1"/>
    </source>
</evidence>
<proteinExistence type="predicted"/>
<keyword evidence="3" id="KW-1185">Reference proteome</keyword>
<accession>A0A9P5JX10</accession>
<name>A0A9P5JX10_9AGAM</name>
<dbReference type="EMBL" id="WHVB01000040">
    <property type="protein sequence ID" value="KAF8466584.1"/>
    <property type="molecule type" value="Genomic_DNA"/>
</dbReference>
<dbReference type="Proteomes" id="UP000759537">
    <property type="component" value="Unassembled WGS sequence"/>
</dbReference>
<evidence type="ECO:0000313" key="3">
    <source>
        <dbReference type="Proteomes" id="UP000759537"/>
    </source>
</evidence>
<organism evidence="2 3">
    <name type="scientific">Russula ochroleuca</name>
    <dbReference type="NCBI Taxonomy" id="152965"/>
    <lineage>
        <taxon>Eukaryota</taxon>
        <taxon>Fungi</taxon>
        <taxon>Dikarya</taxon>
        <taxon>Basidiomycota</taxon>
        <taxon>Agaricomycotina</taxon>
        <taxon>Agaricomycetes</taxon>
        <taxon>Russulales</taxon>
        <taxon>Russulaceae</taxon>
        <taxon>Russula</taxon>
    </lineage>
</organism>
<reference evidence="2" key="1">
    <citation type="submission" date="2019-10" db="EMBL/GenBank/DDBJ databases">
        <authorList>
            <consortium name="DOE Joint Genome Institute"/>
            <person name="Kuo A."/>
            <person name="Miyauchi S."/>
            <person name="Kiss E."/>
            <person name="Drula E."/>
            <person name="Kohler A."/>
            <person name="Sanchez-Garcia M."/>
            <person name="Andreopoulos B."/>
            <person name="Barry K.W."/>
            <person name="Bonito G."/>
            <person name="Buee M."/>
            <person name="Carver A."/>
            <person name="Chen C."/>
            <person name="Cichocki N."/>
            <person name="Clum A."/>
            <person name="Culley D."/>
            <person name="Crous P.W."/>
            <person name="Fauchery L."/>
            <person name="Girlanda M."/>
            <person name="Hayes R."/>
            <person name="Keri Z."/>
            <person name="LaButti K."/>
            <person name="Lipzen A."/>
            <person name="Lombard V."/>
            <person name="Magnuson J."/>
            <person name="Maillard F."/>
            <person name="Morin E."/>
            <person name="Murat C."/>
            <person name="Nolan M."/>
            <person name="Ohm R."/>
            <person name="Pangilinan J."/>
            <person name="Pereira M."/>
            <person name="Perotto S."/>
            <person name="Peter M."/>
            <person name="Riley R."/>
            <person name="Sitrit Y."/>
            <person name="Stielow B."/>
            <person name="Szollosi G."/>
            <person name="Zifcakova L."/>
            <person name="Stursova M."/>
            <person name="Spatafora J.W."/>
            <person name="Tedersoo L."/>
            <person name="Vaario L.-M."/>
            <person name="Yamada A."/>
            <person name="Yan M."/>
            <person name="Wang P."/>
            <person name="Xu J."/>
            <person name="Bruns T."/>
            <person name="Baldrian P."/>
            <person name="Vilgalys R."/>
            <person name="Henrissat B."/>
            <person name="Grigoriev I.V."/>
            <person name="Hibbett D."/>
            <person name="Nagy L.G."/>
            <person name="Martin F.M."/>
        </authorList>
    </citation>
    <scope>NUCLEOTIDE SEQUENCE</scope>
    <source>
        <strain evidence="2">Prilba</strain>
    </source>
</reference>
<sequence>MRLRPPTWVSFSLDATPHPSLGIPPCLTPFLPSSGTTADAGWCCLPPLLDISLRTLLLFFSCPNFLFFSFFSSLRPIMSSAAPANTAPPASAAPPASVASSPPVVVSSPPVVASSPPVVASSPPLLSYHPLAHLLSLPRHLQQLCLFSPQRHRPHRRPRRQPLRKRPRRLRAPFNSHLVPPTTRPQPQPRHHSRVRLLHPRILQHRRAKLRPLPLVSSQSPTQLLRVRVLRQFRPH</sequence>
<protein>
    <submittedName>
        <fullName evidence="2">Uncharacterized protein</fullName>
    </submittedName>
</protein>